<accession>A0A0R3RBQ9</accession>
<sequence>MDNYQKLIKSLLSNDVFIHHKSICFYLSCLQQ</sequence>
<dbReference type="WBParaSite" id="BTMF_0001747801-mRNA-1">
    <property type="protein sequence ID" value="BTMF_0001747801-mRNA-1"/>
    <property type="gene ID" value="BTMF_0001747801"/>
</dbReference>
<dbReference type="AlphaFoldDB" id="A0A0R3RBQ9"/>
<evidence type="ECO:0000313" key="1">
    <source>
        <dbReference type="EMBL" id="VDO54119.1"/>
    </source>
</evidence>
<reference evidence="3" key="1">
    <citation type="submission" date="2017-02" db="UniProtKB">
        <authorList>
            <consortium name="WormBaseParasite"/>
        </authorList>
    </citation>
    <scope>IDENTIFICATION</scope>
</reference>
<evidence type="ECO:0000313" key="3">
    <source>
        <dbReference type="WBParaSite" id="BTMF_0001747801-mRNA-1"/>
    </source>
</evidence>
<organism evidence="3">
    <name type="scientific">Brugia timori</name>
    <dbReference type="NCBI Taxonomy" id="42155"/>
    <lineage>
        <taxon>Eukaryota</taxon>
        <taxon>Metazoa</taxon>
        <taxon>Ecdysozoa</taxon>
        <taxon>Nematoda</taxon>
        <taxon>Chromadorea</taxon>
        <taxon>Rhabditida</taxon>
        <taxon>Spirurina</taxon>
        <taxon>Spiruromorpha</taxon>
        <taxon>Filarioidea</taxon>
        <taxon>Onchocercidae</taxon>
        <taxon>Brugia</taxon>
    </lineage>
</organism>
<keyword evidence="2" id="KW-1185">Reference proteome</keyword>
<dbReference type="EMBL" id="UZAG01022590">
    <property type="protein sequence ID" value="VDO54119.1"/>
    <property type="molecule type" value="Genomic_DNA"/>
</dbReference>
<reference evidence="1 2" key="2">
    <citation type="submission" date="2018-11" db="EMBL/GenBank/DDBJ databases">
        <authorList>
            <consortium name="Pathogen Informatics"/>
        </authorList>
    </citation>
    <scope>NUCLEOTIDE SEQUENCE [LARGE SCALE GENOMIC DNA]</scope>
</reference>
<evidence type="ECO:0000313" key="2">
    <source>
        <dbReference type="Proteomes" id="UP000280834"/>
    </source>
</evidence>
<proteinExistence type="predicted"/>
<name>A0A0R3RBQ9_9BILA</name>
<gene>
    <name evidence="1" type="ORF">BTMF_LOCUS15445</name>
</gene>
<dbReference type="Proteomes" id="UP000280834">
    <property type="component" value="Unassembled WGS sequence"/>
</dbReference>
<protein>
    <submittedName>
        <fullName evidence="3">Transcriptional regulator</fullName>
    </submittedName>
</protein>